<accession>A0A8C9Z0P6</accession>
<evidence type="ECO:0000313" key="2">
    <source>
        <dbReference type="Proteomes" id="UP000694568"/>
    </source>
</evidence>
<dbReference type="AlphaFoldDB" id="A0A8C9Z0P6"/>
<dbReference type="PANTHER" id="PTHR22930:SF267">
    <property type="entry name" value="NUCLEASE HARBI1-RELATED"/>
    <property type="match status" value="1"/>
</dbReference>
<reference evidence="1" key="1">
    <citation type="submission" date="2025-08" db="UniProtKB">
        <authorList>
            <consortium name="Ensembl"/>
        </authorList>
    </citation>
    <scope>IDENTIFICATION</scope>
</reference>
<dbReference type="GeneTree" id="ENSGT00940000154348"/>
<sequence length="268" mass="29798">MASPFLEDPVELGARIVRGALRRARTFRDRQNPLSFPDDYLYERYRFSPHVANACCALTIPQTVCLALRYFATGTFMYSVGDAENLSKNTVYRTIRKVVRALTAHLNAFVVFPGHLPTQTIKKGFYEIAGFPRVIGAIDCTHIPISAPLGVNEGDFVNRKSSHSINVQVNHKEQATRLFSGLLVGDPGYACQPFLMTPYSDPNRATELAPDQACQIVTACVVLHNVATIRKERAPPVSQQPPDVVDPITIDYPTGRAMREAITEQFFV</sequence>
<name>A0A8C9Z0P6_SANLU</name>
<dbReference type="Ensembl" id="ENSSLUT00000032381.1">
    <property type="protein sequence ID" value="ENSSLUP00000031382.1"/>
    <property type="gene ID" value="ENSSLUG00000014025.1"/>
</dbReference>
<dbReference type="InterPro" id="IPR045249">
    <property type="entry name" value="HARBI1-like"/>
</dbReference>
<reference evidence="1" key="2">
    <citation type="submission" date="2025-09" db="UniProtKB">
        <authorList>
            <consortium name="Ensembl"/>
        </authorList>
    </citation>
    <scope>IDENTIFICATION</scope>
</reference>
<protein>
    <recommendedName>
        <fullName evidence="3">Harbinger transposase-derived nuclease</fullName>
    </recommendedName>
</protein>
<evidence type="ECO:0000313" key="1">
    <source>
        <dbReference type="Ensembl" id="ENSSLUP00000031382.1"/>
    </source>
</evidence>
<organism evidence="1 2">
    <name type="scientific">Sander lucioperca</name>
    <name type="common">Pike-perch</name>
    <name type="synonym">Perca lucioperca</name>
    <dbReference type="NCBI Taxonomy" id="283035"/>
    <lineage>
        <taxon>Eukaryota</taxon>
        <taxon>Metazoa</taxon>
        <taxon>Chordata</taxon>
        <taxon>Craniata</taxon>
        <taxon>Vertebrata</taxon>
        <taxon>Euteleostomi</taxon>
        <taxon>Actinopterygii</taxon>
        <taxon>Neopterygii</taxon>
        <taxon>Teleostei</taxon>
        <taxon>Neoteleostei</taxon>
        <taxon>Acanthomorphata</taxon>
        <taxon>Eupercaria</taxon>
        <taxon>Perciformes</taxon>
        <taxon>Percoidei</taxon>
        <taxon>Percidae</taxon>
        <taxon>Luciopercinae</taxon>
        <taxon>Sander</taxon>
    </lineage>
</organism>
<proteinExistence type="predicted"/>
<keyword evidence="2" id="KW-1185">Reference proteome</keyword>
<evidence type="ECO:0008006" key="3">
    <source>
        <dbReference type="Google" id="ProtNLM"/>
    </source>
</evidence>
<dbReference type="PANTHER" id="PTHR22930">
    <property type="match status" value="1"/>
</dbReference>
<dbReference type="Proteomes" id="UP000694568">
    <property type="component" value="Unplaced"/>
</dbReference>